<accession>A0A9R1X586</accession>
<dbReference type="PANTHER" id="PTHR42648:SF28">
    <property type="entry name" value="TRANSPOSON-ENCODED PROTEIN WITH RIBONUCLEASE H-LIKE AND RETROVIRUS ZINC FINGER-LIKE DOMAINS"/>
    <property type="match status" value="1"/>
</dbReference>
<evidence type="ECO:0000313" key="2">
    <source>
        <dbReference type="EMBL" id="KAJ0199746.1"/>
    </source>
</evidence>
<dbReference type="AlphaFoldDB" id="A0A9R1X586"/>
<dbReference type="InterPro" id="IPR036397">
    <property type="entry name" value="RNaseH_sf"/>
</dbReference>
<dbReference type="InterPro" id="IPR001584">
    <property type="entry name" value="Integrase_cat-core"/>
</dbReference>
<protein>
    <recommendedName>
        <fullName evidence="1">Integrase catalytic domain-containing protein</fullName>
    </recommendedName>
</protein>
<feature type="domain" description="Integrase catalytic" evidence="1">
    <location>
        <begin position="1"/>
        <end position="83"/>
    </location>
</feature>
<dbReference type="Proteomes" id="UP000235145">
    <property type="component" value="Unassembled WGS sequence"/>
</dbReference>
<gene>
    <name evidence="2" type="ORF">LSAT_V11C600329590</name>
</gene>
<organism evidence="2 3">
    <name type="scientific">Lactuca sativa</name>
    <name type="common">Garden lettuce</name>
    <dbReference type="NCBI Taxonomy" id="4236"/>
    <lineage>
        <taxon>Eukaryota</taxon>
        <taxon>Viridiplantae</taxon>
        <taxon>Streptophyta</taxon>
        <taxon>Embryophyta</taxon>
        <taxon>Tracheophyta</taxon>
        <taxon>Spermatophyta</taxon>
        <taxon>Magnoliopsida</taxon>
        <taxon>eudicotyledons</taxon>
        <taxon>Gunneridae</taxon>
        <taxon>Pentapetalae</taxon>
        <taxon>asterids</taxon>
        <taxon>campanulids</taxon>
        <taxon>Asterales</taxon>
        <taxon>Asteraceae</taxon>
        <taxon>Cichorioideae</taxon>
        <taxon>Cichorieae</taxon>
        <taxon>Lactucinae</taxon>
        <taxon>Lactuca</taxon>
    </lineage>
</organism>
<dbReference type="EMBL" id="NBSK02000006">
    <property type="protein sequence ID" value="KAJ0199746.1"/>
    <property type="molecule type" value="Genomic_DNA"/>
</dbReference>
<comment type="caution">
    <text evidence="2">The sequence shown here is derived from an EMBL/GenBank/DDBJ whole genome shotgun (WGS) entry which is preliminary data.</text>
</comment>
<dbReference type="GO" id="GO:0015074">
    <property type="term" value="P:DNA integration"/>
    <property type="evidence" value="ECO:0007669"/>
    <property type="project" value="InterPro"/>
</dbReference>
<dbReference type="InterPro" id="IPR039537">
    <property type="entry name" value="Retrotran_Ty1/copia-like"/>
</dbReference>
<dbReference type="Gene3D" id="3.30.420.10">
    <property type="entry name" value="Ribonuclease H-like superfamily/Ribonuclease H"/>
    <property type="match status" value="1"/>
</dbReference>
<dbReference type="PANTHER" id="PTHR42648">
    <property type="entry name" value="TRANSPOSASE, PUTATIVE-RELATED"/>
    <property type="match status" value="1"/>
</dbReference>
<dbReference type="SUPFAM" id="SSF53098">
    <property type="entry name" value="Ribonuclease H-like"/>
    <property type="match status" value="1"/>
</dbReference>
<evidence type="ECO:0000313" key="3">
    <source>
        <dbReference type="Proteomes" id="UP000235145"/>
    </source>
</evidence>
<reference evidence="2 3" key="1">
    <citation type="journal article" date="2017" name="Nat. Commun.">
        <title>Genome assembly with in vitro proximity ligation data and whole-genome triplication in lettuce.</title>
        <authorList>
            <person name="Reyes-Chin-Wo S."/>
            <person name="Wang Z."/>
            <person name="Yang X."/>
            <person name="Kozik A."/>
            <person name="Arikit S."/>
            <person name="Song C."/>
            <person name="Xia L."/>
            <person name="Froenicke L."/>
            <person name="Lavelle D.O."/>
            <person name="Truco M.J."/>
            <person name="Xia R."/>
            <person name="Zhu S."/>
            <person name="Xu C."/>
            <person name="Xu H."/>
            <person name="Xu X."/>
            <person name="Cox K."/>
            <person name="Korf I."/>
            <person name="Meyers B.C."/>
            <person name="Michelmore R.W."/>
        </authorList>
    </citation>
    <scope>NUCLEOTIDE SEQUENCE [LARGE SCALE GENOMIC DNA]</scope>
    <source>
        <strain evidence="3">cv. Salinas</strain>
        <tissue evidence="2">Seedlings</tissue>
    </source>
</reference>
<proteinExistence type="predicted"/>
<sequence length="97" mass="11293">MKQLCRGNNIKHQTSCVRTPQQNGLAERRNRQILEIVRASLFFMKVKREYWGEAVRSAAYLMYKTPSSVIDFKTPLQKVQELSDLPVNYGMEPRVFG</sequence>
<dbReference type="InterPro" id="IPR012337">
    <property type="entry name" value="RNaseH-like_sf"/>
</dbReference>
<dbReference type="GO" id="GO:0003676">
    <property type="term" value="F:nucleic acid binding"/>
    <property type="evidence" value="ECO:0007669"/>
    <property type="project" value="InterPro"/>
</dbReference>
<evidence type="ECO:0000259" key="1">
    <source>
        <dbReference type="PROSITE" id="PS50994"/>
    </source>
</evidence>
<keyword evidence="3" id="KW-1185">Reference proteome</keyword>
<name>A0A9R1X586_LACSA</name>
<dbReference type="PROSITE" id="PS50994">
    <property type="entry name" value="INTEGRASE"/>
    <property type="match status" value="1"/>
</dbReference>